<gene>
    <name evidence="6" type="ORF">SAMN02746065_104193</name>
</gene>
<keyword evidence="6" id="KW-0238">DNA-binding</keyword>
<dbReference type="PANTHER" id="PTHR32071">
    <property type="entry name" value="TRANSCRIPTIONAL REGULATORY PROTEIN"/>
    <property type="match status" value="1"/>
</dbReference>
<dbReference type="PANTHER" id="PTHR32071:SF113">
    <property type="entry name" value="ALGINATE BIOSYNTHESIS TRANSCRIPTIONAL REGULATORY PROTEIN ALGB"/>
    <property type="match status" value="1"/>
</dbReference>
<dbReference type="InterPro" id="IPR003593">
    <property type="entry name" value="AAA+_ATPase"/>
</dbReference>
<dbReference type="InterPro" id="IPR025662">
    <property type="entry name" value="Sigma_54_int_dom_ATP-bd_1"/>
</dbReference>
<organism evidence="6 7">
    <name type="scientific">Desulfocicer vacuolatum DSM 3385</name>
    <dbReference type="NCBI Taxonomy" id="1121400"/>
    <lineage>
        <taxon>Bacteria</taxon>
        <taxon>Pseudomonadati</taxon>
        <taxon>Thermodesulfobacteriota</taxon>
        <taxon>Desulfobacteria</taxon>
        <taxon>Desulfobacterales</taxon>
        <taxon>Desulfobacteraceae</taxon>
        <taxon>Desulfocicer</taxon>
    </lineage>
</organism>
<sequence>MTDYTLFIVDDEQTIREGITAYLEEEYTLYSYITAEDALDDLVRRSPDLVLLDIGLPGMNGIEALERFREIRSDLLVIMITAYEDVNSVIQCMKKGAYDYIVKPIQMEGLDVTIRNALETIRLKKEIKQLQEKQIRKNMPCFIGESQVIHDIMDYIERVAKSPDTPVLILGETGTGKELIASSIHHRSPNFQGPFITVNCAAIPRDLIESELFGYEKGAFSGAAANGKKGLIEMADKGTLFLDEVGDLNLEAQAKLLRFMENGEFYKVGGTEKRHVTARIVSATNKNLEEMIENEKYRSDLYYRISVIKIQVPSLNERGGDVLIFARYFLQMFNVKFGRDLTGINKTARVMLERFQWKGNVRELKNMMERGVLMANGPELTPEDLGLRDRGVPGGKDEPLALLPLSPEGVDLNAMRSYMDKFYFSQAMELAQGNETKAARLLKLKHHAFRYQYKKNINDQEHLD</sequence>
<evidence type="ECO:0000256" key="3">
    <source>
        <dbReference type="PROSITE-ProRule" id="PRU00169"/>
    </source>
</evidence>
<evidence type="ECO:0000256" key="1">
    <source>
        <dbReference type="ARBA" id="ARBA00022741"/>
    </source>
</evidence>
<evidence type="ECO:0000259" key="5">
    <source>
        <dbReference type="PROSITE" id="PS50110"/>
    </source>
</evidence>
<dbReference type="OrthoDB" id="9763792at2"/>
<keyword evidence="7" id="KW-1185">Reference proteome</keyword>
<proteinExistence type="predicted"/>
<dbReference type="PROSITE" id="PS50110">
    <property type="entry name" value="RESPONSE_REGULATORY"/>
    <property type="match status" value="1"/>
</dbReference>
<dbReference type="GO" id="GO:0000160">
    <property type="term" value="P:phosphorelay signal transduction system"/>
    <property type="evidence" value="ECO:0007669"/>
    <property type="project" value="InterPro"/>
</dbReference>
<reference evidence="6 7" key="1">
    <citation type="submission" date="2017-04" db="EMBL/GenBank/DDBJ databases">
        <authorList>
            <person name="Afonso C.L."/>
            <person name="Miller P.J."/>
            <person name="Scott M.A."/>
            <person name="Spackman E."/>
            <person name="Goraichik I."/>
            <person name="Dimitrov K.M."/>
            <person name="Suarez D.L."/>
            <person name="Swayne D.E."/>
        </authorList>
    </citation>
    <scope>NUCLEOTIDE SEQUENCE [LARGE SCALE GENOMIC DNA]</scope>
    <source>
        <strain evidence="6 7">DSM 3385</strain>
    </source>
</reference>
<dbReference type="InterPro" id="IPR002078">
    <property type="entry name" value="Sigma_54_int"/>
</dbReference>
<accession>A0A1W2A731</accession>
<dbReference type="CDD" id="cd00009">
    <property type="entry name" value="AAA"/>
    <property type="match status" value="1"/>
</dbReference>
<keyword evidence="3" id="KW-0597">Phosphoprotein</keyword>
<dbReference type="Gene3D" id="3.40.50.300">
    <property type="entry name" value="P-loop containing nucleotide triphosphate hydrolases"/>
    <property type="match status" value="1"/>
</dbReference>
<feature type="domain" description="Sigma-54 factor interaction" evidence="4">
    <location>
        <begin position="142"/>
        <end position="373"/>
    </location>
</feature>
<dbReference type="SUPFAM" id="SSF46689">
    <property type="entry name" value="Homeodomain-like"/>
    <property type="match status" value="1"/>
</dbReference>
<evidence type="ECO:0000259" key="4">
    <source>
        <dbReference type="PROSITE" id="PS50045"/>
    </source>
</evidence>
<evidence type="ECO:0000313" key="6">
    <source>
        <dbReference type="EMBL" id="SMC56383.1"/>
    </source>
</evidence>
<dbReference type="RefSeq" id="WP_084067413.1">
    <property type="nucleotide sequence ID" value="NZ_FWXY01000004.1"/>
</dbReference>
<dbReference type="Gene3D" id="3.40.50.2300">
    <property type="match status" value="1"/>
</dbReference>
<dbReference type="Proteomes" id="UP000192418">
    <property type="component" value="Unassembled WGS sequence"/>
</dbReference>
<dbReference type="InterPro" id="IPR027417">
    <property type="entry name" value="P-loop_NTPase"/>
</dbReference>
<dbReference type="InterPro" id="IPR025943">
    <property type="entry name" value="Sigma_54_int_dom_ATP-bd_2"/>
</dbReference>
<dbReference type="GO" id="GO:0003677">
    <property type="term" value="F:DNA binding"/>
    <property type="evidence" value="ECO:0007669"/>
    <property type="project" value="UniProtKB-KW"/>
</dbReference>
<dbReference type="Gene3D" id="1.10.8.60">
    <property type="match status" value="1"/>
</dbReference>
<dbReference type="STRING" id="1121400.SAMN02746065_104193"/>
<dbReference type="SUPFAM" id="SSF52172">
    <property type="entry name" value="CheY-like"/>
    <property type="match status" value="1"/>
</dbReference>
<dbReference type="EMBL" id="FWXY01000004">
    <property type="protein sequence ID" value="SMC56383.1"/>
    <property type="molecule type" value="Genomic_DNA"/>
</dbReference>
<dbReference type="SMART" id="SM00382">
    <property type="entry name" value="AAA"/>
    <property type="match status" value="1"/>
</dbReference>
<dbReference type="InterPro" id="IPR058031">
    <property type="entry name" value="AAA_lid_NorR"/>
</dbReference>
<name>A0A1W2A731_9BACT</name>
<dbReference type="Pfam" id="PF00072">
    <property type="entry name" value="Response_reg"/>
    <property type="match status" value="1"/>
</dbReference>
<dbReference type="InterPro" id="IPR001789">
    <property type="entry name" value="Sig_transdc_resp-reg_receiver"/>
</dbReference>
<dbReference type="PROSITE" id="PS50045">
    <property type="entry name" value="SIGMA54_INTERACT_4"/>
    <property type="match status" value="1"/>
</dbReference>
<dbReference type="SMART" id="SM00448">
    <property type="entry name" value="REC"/>
    <property type="match status" value="1"/>
</dbReference>
<dbReference type="PROSITE" id="PS00676">
    <property type="entry name" value="SIGMA54_INTERACT_2"/>
    <property type="match status" value="1"/>
</dbReference>
<dbReference type="GO" id="GO:0005524">
    <property type="term" value="F:ATP binding"/>
    <property type="evidence" value="ECO:0007669"/>
    <property type="project" value="UniProtKB-KW"/>
</dbReference>
<evidence type="ECO:0000256" key="2">
    <source>
        <dbReference type="ARBA" id="ARBA00022840"/>
    </source>
</evidence>
<dbReference type="PROSITE" id="PS00675">
    <property type="entry name" value="SIGMA54_INTERACT_1"/>
    <property type="match status" value="1"/>
</dbReference>
<keyword evidence="1" id="KW-0547">Nucleotide-binding</keyword>
<dbReference type="AlphaFoldDB" id="A0A1W2A731"/>
<dbReference type="GO" id="GO:0006355">
    <property type="term" value="P:regulation of DNA-templated transcription"/>
    <property type="evidence" value="ECO:0007669"/>
    <property type="project" value="InterPro"/>
</dbReference>
<dbReference type="Pfam" id="PF00158">
    <property type="entry name" value="Sigma54_activat"/>
    <property type="match status" value="1"/>
</dbReference>
<feature type="modified residue" description="4-aspartylphosphate" evidence="3">
    <location>
        <position position="53"/>
    </location>
</feature>
<dbReference type="FunFam" id="3.40.50.300:FF:000006">
    <property type="entry name" value="DNA-binding transcriptional regulator NtrC"/>
    <property type="match status" value="1"/>
</dbReference>
<protein>
    <submittedName>
        <fullName evidence="6">DNA-binding transcriptional response regulator, NtrC family, contains REC, AAA-type ATPase, and a Fis-type DNA-binding domains</fullName>
    </submittedName>
</protein>
<dbReference type="InterPro" id="IPR011006">
    <property type="entry name" value="CheY-like_superfamily"/>
</dbReference>
<dbReference type="Pfam" id="PF25601">
    <property type="entry name" value="AAA_lid_14"/>
    <property type="match status" value="1"/>
</dbReference>
<dbReference type="SUPFAM" id="SSF52540">
    <property type="entry name" value="P-loop containing nucleoside triphosphate hydrolases"/>
    <property type="match status" value="1"/>
</dbReference>
<dbReference type="InterPro" id="IPR009057">
    <property type="entry name" value="Homeodomain-like_sf"/>
</dbReference>
<evidence type="ECO:0000313" key="7">
    <source>
        <dbReference type="Proteomes" id="UP000192418"/>
    </source>
</evidence>
<keyword evidence="2" id="KW-0067">ATP-binding</keyword>
<feature type="domain" description="Response regulatory" evidence="5">
    <location>
        <begin position="5"/>
        <end position="118"/>
    </location>
</feature>